<gene>
    <name evidence="6" type="primary">LOC116331610</name>
</gene>
<dbReference type="PANTHER" id="PTHR22803">
    <property type="entry name" value="MANNOSE, PHOSPHOLIPASE, LECTIN RECEPTOR RELATED"/>
    <property type="match status" value="1"/>
</dbReference>
<dbReference type="Ensembl" id="ENSOABT00000081911.1">
    <property type="protein sequence ID" value="ENSOABP00000066514.1"/>
    <property type="gene ID" value="ENSOABG00000031358.1"/>
</dbReference>
<evidence type="ECO:0000313" key="7">
    <source>
        <dbReference type="Proteomes" id="UP000472276"/>
    </source>
</evidence>
<dbReference type="Pfam" id="PF00059">
    <property type="entry name" value="Lectin_C"/>
    <property type="match status" value="2"/>
</dbReference>
<proteinExistence type="predicted"/>
<dbReference type="InterPro" id="IPR018378">
    <property type="entry name" value="C-type_lectin_CS"/>
</dbReference>
<evidence type="ECO:0000256" key="1">
    <source>
        <dbReference type="ARBA" id="ARBA00022734"/>
    </source>
</evidence>
<keyword evidence="3" id="KW-0175">Coiled coil</keyword>
<dbReference type="Gene3D" id="3.10.100.10">
    <property type="entry name" value="Mannose-Binding Protein A, subunit A"/>
    <property type="match status" value="2"/>
</dbReference>
<dbReference type="InterPro" id="IPR033989">
    <property type="entry name" value="CD209-like_CTLD"/>
</dbReference>
<keyword evidence="7" id="KW-1185">Reference proteome</keyword>
<reference evidence="6" key="2">
    <citation type="submission" date="2025-08" db="UniProtKB">
        <authorList>
            <consortium name="Ensembl"/>
        </authorList>
    </citation>
    <scope>IDENTIFICATION</scope>
</reference>
<keyword evidence="4" id="KW-0472">Membrane</keyword>
<protein>
    <recommendedName>
        <fullName evidence="5">C-type lectin domain-containing protein</fullName>
    </recommendedName>
</protein>
<dbReference type="AlphaFoldDB" id="A0AAZ1XFU3"/>
<dbReference type="PROSITE" id="PS00615">
    <property type="entry name" value="C_TYPE_LECTIN_1"/>
    <property type="match status" value="1"/>
</dbReference>
<dbReference type="GO" id="GO:0030246">
    <property type="term" value="F:carbohydrate binding"/>
    <property type="evidence" value="ECO:0007669"/>
    <property type="project" value="UniProtKB-KW"/>
</dbReference>
<keyword evidence="4" id="KW-0812">Transmembrane</keyword>
<dbReference type="InterPro" id="IPR001304">
    <property type="entry name" value="C-type_lectin-like"/>
</dbReference>
<dbReference type="InterPro" id="IPR016187">
    <property type="entry name" value="CTDL_fold"/>
</dbReference>
<evidence type="ECO:0000256" key="3">
    <source>
        <dbReference type="SAM" id="Coils"/>
    </source>
</evidence>
<reference evidence="6" key="3">
    <citation type="submission" date="2025-09" db="UniProtKB">
        <authorList>
            <consortium name="Ensembl"/>
        </authorList>
    </citation>
    <scope>IDENTIFICATION</scope>
</reference>
<evidence type="ECO:0000313" key="6">
    <source>
        <dbReference type="Ensembl" id="ENSOABP00000066514.1"/>
    </source>
</evidence>
<evidence type="ECO:0000256" key="2">
    <source>
        <dbReference type="ARBA" id="ARBA00023157"/>
    </source>
</evidence>
<dbReference type="SUPFAM" id="SSF56436">
    <property type="entry name" value="C-type lectin-like"/>
    <property type="match status" value="2"/>
</dbReference>
<keyword evidence="2" id="KW-1015">Disulfide bond</keyword>
<evidence type="ECO:0000259" key="5">
    <source>
        <dbReference type="PROSITE" id="PS50041"/>
    </source>
</evidence>
<keyword evidence="1" id="KW-0430">Lectin</keyword>
<feature type="domain" description="C-type lectin" evidence="5">
    <location>
        <begin position="127"/>
        <end position="230"/>
    </location>
</feature>
<dbReference type="KEGG" id="oau:116331610"/>
<feature type="transmembrane region" description="Helical" evidence="4">
    <location>
        <begin position="40"/>
        <end position="59"/>
    </location>
</feature>
<dbReference type="CDD" id="cd03590">
    <property type="entry name" value="CLECT_DC-SIGN_like"/>
    <property type="match status" value="2"/>
</dbReference>
<feature type="domain" description="C-type lectin" evidence="5">
    <location>
        <begin position="256"/>
        <end position="367"/>
    </location>
</feature>
<dbReference type="InterPro" id="IPR016186">
    <property type="entry name" value="C-type_lectin-like/link_sf"/>
</dbReference>
<dbReference type="PROSITE" id="PS50041">
    <property type="entry name" value="C_TYPE_LECTIN_2"/>
    <property type="match status" value="2"/>
</dbReference>
<accession>A0AAZ1XFU3</accession>
<feature type="coiled-coil region" evidence="3">
    <location>
        <begin position="72"/>
        <end position="117"/>
    </location>
</feature>
<name>A0AAZ1XFU3_OREAU</name>
<dbReference type="SMART" id="SM00034">
    <property type="entry name" value="CLECT"/>
    <property type="match status" value="2"/>
</dbReference>
<evidence type="ECO:0000256" key="4">
    <source>
        <dbReference type="SAM" id="Phobius"/>
    </source>
</evidence>
<sequence>MEEISVRAESAEQDNPKPSTHHTVLFLLFSGPNSCKGNRYLGVIVFWSLLGVLLLTRFVTHGVHYFIMIEERDSLNANLSAVSKKLAVMSEERDLLRANLSENLKEFERLLSLYKQKKTCPVGWSSFSHSCYLLSERSGSWDAARKDCRDRGADLVVIDSPEEQTLLSMITIKNAWIGLNDKEQEGTWKWVDGTPLTLMYWATTQPDNGGKQDCVYVTKDERRYWGDGWCLTDNRQWICEKTPNPKNTCPVGWSSFNHSCYLLSESSASWDAARRDCRGREADLLVINSPEEQNFLSTINTEVWIGLNDKEQEGTWKWVDGTPLNVTYWGRYQPDNGGEEDCAHVRSDEKKSWNDFSCSSSFQWICEKVPENN</sequence>
<reference evidence="7" key="1">
    <citation type="submission" date="2020-03" db="EMBL/GenBank/DDBJ databases">
        <title>Evolution of repeat sequences and sex chromosomes of tilapia species revealed by chromosome-level genomes.</title>
        <authorList>
            <person name="Xu L."/>
            <person name="Tao W."/>
            <person name="Wang D."/>
            <person name="Zhou Q."/>
        </authorList>
    </citation>
    <scope>NUCLEOTIDE SEQUENCE [LARGE SCALE GENOMIC DNA]</scope>
    <source>
        <strain evidence="7">Israel</strain>
    </source>
</reference>
<keyword evidence="4" id="KW-1133">Transmembrane helix</keyword>
<dbReference type="InterPro" id="IPR050111">
    <property type="entry name" value="C-type_lectin/snaclec_domain"/>
</dbReference>
<organism evidence="6 7">
    <name type="scientific">Oreochromis aureus</name>
    <name type="common">Israeli tilapia</name>
    <name type="synonym">Chromis aureus</name>
    <dbReference type="NCBI Taxonomy" id="47969"/>
    <lineage>
        <taxon>Eukaryota</taxon>
        <taxon>Metazoa</taxon>
        <taxon>Chordata</taxon>
        <taxon>Craniata</taxon>
        <taxon>Vertebrata</taxon>
        <taxon>Euteleostomi</taxon>
        <taxon>Actinopterygii</taxon>
        <taxon>Neopterygii</taxon>
        <taxon>Teleostei</taxon>
        <taxon>Neoteleostei</taxon>
        <taxon>Acanthomorphata</taxon>
        <taxon>Ovalentaria</taxon>
        <taxon>Cichlomorphae</taxon>
        <taxon>Cichliformes</taxon>
        <taxon>Cichlidae</taxon>
        <taxon>African cichlids</taxon>
        <taxon>Pseudocrenilabrinae</taxon>
        <taxon>Oreochromini</taxon>
        <taxon>Oreochromis</taxon>
    </lineage>
</organism>
<dbReference type="RefSeq" id="XP_039456459.1">
    <property type="nucleotide sequence ID" value="XM_039600525.1"/>
</dbReference>
<dbReference type="Proteomes" id="UP000472276">
    <property type="component" value="Unassembled WGS sequence"/>
</dbReference>
<dbReference type="GeneID" id="116331610"/>